<sequence>MMGLMTAQPPLPVAMASGAVPLGMAGELVRDAEGGGTVFLHGQASFSWDGGDEVGRRWAAVRLAALKAAGVAEIAAAFDVTPTTVWLWKQLLTEGGIAALVPEKRGPKRASRLTESVIARIVELHSTGLSQQGVGDAVGVSEFSVRRALKIAAEQAAAAVATPASEEPEALAPSPAQQPALPFLPVPVPRAAERASAALLEGASAVFAPAAHIRHAGLFLAFPALETTGLLACAKEVYGALPNGFYGLDTILIDAVLRALAGEARAEGATRFDPAELGRVLGLDRAPEVKTIRRRISGLAETGKAGDLIAALAKHHLAGTGPGGEDLAAILYVDGHVRAYQGTKKIGKIYSTRLKFPVPATEETWVTDAHGSPIFVVMAKPGASLAAELRDLLPELRTAVGDERRVLVGFDRGGWSPALFKHMDAAGFDVLTWRKGATEDITEDLFNQVTHTDDHGQERKWSVADTLVDLPLNTTKTSGEVFEIRQISRIVGTTGGGTRQIHIFTTDRGLPAGEVVYRMGNRWRQENQFRYARMHFELDSHDSYTSTGDDEERMVPNPAKAKAYQKVVAARTAHAEAAAIADINLMALKTPAEGTNELAVTVTSAMHNQAMAPLWEAGKALIAAEKAHKAIPAKLRLGELNPGQQVLDTEVKLIHTGIRMAAYNTSMTIAREIRTNTGYRRAKQEAHTLTRQIFNQPGNIDTTTPGYLTISLDPLPTRAKTAAAAELCEHLNSTKTRYPGSSLILKYEIKTKAPALIN</sequence>
<protein>
    <submittedName>
        <fullName evidence="1">Uncharacterized protein</fullName>
    </submittedName>
</protein>
<keyword evidence="2" id="KW-1185">Reference proteome</keyword>
<dbReference type="AlphaFoldDB" id="A0A2V5L2D8"/>
<dbReference type="InterPro" id="IPR049343">
    <property type="entry name" value="Transposase_29"/>
</dbReference>
<dbReference type="EMBL" id="QJVD01000044">
    <property type="protein sequence ID" value="PYI64642.1"/>
    <property type="molecule type" value="Genomic_DNA"/>
</dbReference>
<name>A0A2V5L2D8_9MICC</name>
<dbReference type="Pfam" id="PF13384">
    <property type="entry name" value="HTH_23"/>
    <property type="match status" value="1"/>
</dbReference>
<gene>
    <name evidence="1" type="ORF">CVV68_21410</name>
</gene>
<dbReference type="InterPro" id="IPR009057">
    <property type="entry name" value="Homeodomain-like_sf"/>
</dbReference>
<dbReference type="Proteomes" id="UP000247832">
    <property type="component" value="Unassembled WGS sequence"/>
</dbReference>
<dbReference type="SUPFAM" id="SSF46689">
    <property type="entry name" value="Homeodomain-like"/>
    <property type="match status" value="1"/>
</dbReference>
<accession>A0A2V5L2D8</accession>
<evidence type="ECO:0000313" key="1">
    <source>
        <dbReference type="EMBL" id="PYI64642.1"/>
    </source>
</evidence>
<reference evidence="1 2" key="1">
    <citation type="submission" date="2018-05" db="EMBL/GenBank/DDBJ databases">
        <title>Genetic diversity of glacier-inhabiting Cryobacterium bacteria in China and description of Cryobacterium mengkeensis sp. nov. and Arthrobacter glacialis sp. nov.</title>
        <authorList>
            <person name="Liu Q."/>
            <person name="Xin Y.-H."/>
        </authorList>
    </citation>
    <scope>NUCLEOTIDE SEQUENCE [LARGE SCALE GENOMIC DNA]</scope>
    <source>
        <strain evidence="1 2">LI2</strain>
    </source>
</reference>
<organism evidence="1 2">
    <name type="scientific">Arthrobacter livingstonensis</name>
    <dbReference type="NCBI Taxonomy" id="670078"/>
    <lineage>
        <taxon>Bacteria</taxon>
        <taxon>Bacillati</taxon>
        <taxon>Actinomycetota</taxon>
        <taxon>Actinomycetes</taxon>
        <taxon>Micrococcales</taxon>
        <taxon>Micrococcaceae</taxon>
        <taxon>Arthrobacter</taxon>
    </lineage>
</organism>
<comment type="caution">
    <text evidence="1">The sequence shown here is derived from an EMBL/GenBank/DDBJ whole genome shotgun (WGS) entry which is preliminary data.</text>
</comment>
<evidence type="ECO:0000313" key="2">
    <source>
        <dbReference type="Proteomes" id="UP000247832"/>
    </source>
</evidence>
<dbReference type="Pfam" id="PF21804">
    <property type="entry name" value="Transposase_29"/>
    <property type="match status" value="1"/>
</dbReference>
<proteinExistence type="predicted"/>
<dbReference type="OrthoDB" id="4888799at2"/>